<evidence type="ECO:0000256" key="3">
    <source>
        <dbReference type="ARBA" id="ARBA00022692"/>
    </source>
</evidence>
<comment type="caution">
    <text evidence="7">The sequence shown here is derived from an EMBL/GenBank/DDBJ whole genome shotgun (WGS) entry which is preliminary data.</text>
</comment>
<dbReference type="Gene3D" id="1.20.1080.10">
    <property type="entry name" value="Glycerol uptake facilitator protein"/>
    <property type="match status" value="1"/>
</dbReference>
<dbReference type="SUPFAM" id="SSF81338">
    <property type="entry name" value="Aquaporin-like"/>
    <property type="match status" value="1"/>
</dbReference>
<keyword evidence="3 6" id="KW-0812">Transmembrane</keyword>
<reference evidence="7 8" key="1">
    <citation type="journal article" date="2020" name="Mol. Plant">
        <title>The Chromosome-Based Rubber Tree Genome Provides New Insights into Spurge Genome Evolution and Rubber Biosynthesis.</title>
        <authorList>
            <person name="Liu J."/>
            <person name="Shi C."/>
            <person name="Shi C.C."/>
            <person name="Li W."/>
            <person name="Zhang Q.J."/>
            <person name="Zhang Y."/>
            <person name="Li K."/>
            <person name="Lu H.F."/>
            <person name="Shi C."/>
            <person name="Zhu S.T."/>
            <person name="Xiao Z.Y."/>
            <person name="Nan H."/>
            <person name="Yue Y."/>
            <person name="Zhu X.G."/>
            <person name="Wu Y."/>
            <person name="Hong X.N."/>
            <person name="Fan G.Y."/>
            <person name="Tong Y."/>
            <person name="Zhang D."/>
            <person name="Mao C.L."/>
            <person name="Liu Y.L."/>
            <person name="Hao S.J."/>
            <person name="Liu W.Q."/>
            <person name="Lv M.Q."/>
            <person name="Zhang H.B."/>
            <person name="Liu Y."/>
            <person name="Hu-Tang G.R."/>
            <person name="Wang J.P."/>
            <person name="Wang J.H."/>
            <person name="Sun Y.H."/>
            <person name="Ni S.B."/>
            <person name="Chen W.B."/>
            <person name="Zhang X.C."/>
            <person name="Jiao Y.N."/>
            <person name="Eichler E.E."/>
            <person name="Li G.H."/>
            <person name="Liu X."/>
            <person name="Gao L.Z."/>
        </authorList>
    </citation>
    <scope>NUCLEOTIDE SEQUENCE [LARGE SCALE GENOMIC DNA]</scope>
    <source>
        <strain evidence="8">cv. GT1</strain>
        <tissue evidence="7">Leaf</tissue>
    </source>
</reference>
<keyword evidence="2" id="KW-0813">Transport</keyword>
<keyword evidence="8" id="KW-1185">Reference proteome</keyword>
<dbReference type="PROSITE" id="PS00221">
    <property type="entry name" value="MIP"/>
    <property type="match status" value="1"/>
</dbReference>
<evidence type="ECO:0000313" key="7">
    <source>
        <dbReference type="EMBL" id="KAF2284139.1"/>
    </source>
</evidence>
<comment type="subcellular location">
    <subcellularLocation>
        <location evidence="1">Membrane</location>
        <topology evidence="1">Multi-pass membrane protein</topology>
    </subcellularLocation>
</comment>
<gene>
    <name evidence="7" type="ORF">GH714_019492</name>
</gene>
<dbReference type="AlphaFoldDB" id="A0A6A6K9J2"/>
<keyword evidence="4 6" id="KW-1133">Transmembrane helix</keyword>
<proteinExistence type="predicted"/>
<evidence type="ECO:0000256" key="1">
    <source>
        <dbReference type="ARBA" id="ARBA00004141"/>
    </source>
</evidence>
<feature type="transmembrane region" description="Helical" evidence="6">
    <location>
        <begin position="215"/>
        <end position="234"/>
    </location>
</feature>
<dbReference type="InterPro" id="IPR023271">
    <property type="entry name" value="Aquaporin-like"/>
</dbReference>
<accession>A0A6A6K9J2</accession>
<dbReference type="GO" id="GO:0016020">
    <property type="term" value="C:membrane"/>
    <property type="evidence" value="ECO:0007669"/>
    <property type="project" value="UniProtKB-SubCell"/>
</dbReference>
<feature type="transmembrane region" description="Helical" evidence="6">
    <location>
        <begin position="187"/>
        <end position="209"/>
    </location>
</feature>
<keyword evidence="5 6" id="KW-0472">Membrane</keyword>
<name>A0A6A6K9J2_HEVBR</name>
<dbReference type="Pfam" id="PF00230">
    <property type="entry name" value="MIP"/>
    <property type="match status" value="1"/>
</dbReference>
<evidence type="ECO:0000313" key="8">
    <source>
        <dbReference type="Proteomes" id="UP000467840"/>
    </source>
</evidence>
<sequence>MWPCHSTDKGSIGKQGSNSSAFFDSNVEISQGQCEINDAINIKMAICGTSNDENGVARPQAVSKAEFFEEPFSIINREVGDKEAEYRTAIWKKPEAIKMEQDDPVFILPKGSNDKVDGVMKLQAANTRILPSAGSVSCLIAANKRPFLSGQAAWLTGAEQSRFGSRCFPRAMELNHASMEPQITRGLLDYAPTAGLTVIVLVFAIGPISGAHVNPAVTIATAFATLYHSIFFSFPRQASFRMTLNRARSTWSLHTLQ</sequence>
<organism evidence="7 8">
    <name type="scientific">Hevea brasiliensis</name>
    <name type="common">Para rubber tree</name>
    <name type="synonym">Siphonia brasiliensis</name>
    <dbReference type="NCBI Taxonomy" id="3981"/>
    <lineage>
        <taxon>Eukaryota</taxon>
        <taxon>Viridiplantae</taxon>
        <taxon>Streptophyta</taxon>
        <taxon>Embryophyta</taxon>
        <taxon>Tracheophyta</taxon>
        <taxon>Spermatophyta</taxon>
        <taxon>Magnoliopsida</taxon>
        <taxon>eudicotyledons</taxon>
        <taxon>Gunneridae</taxon>
        <taxon>Pentapetalae</taxon>
        <taxon>rosids</taxon>
        <taxon>fabids</taxon>
        <taxon>Malpighiales</taxon>
        <taxon>Euphorbiaceae</taxon>
        <taxon>Crotonoideae</taxon>
        <taxon>Micrandreae</taxon>
        <taxon>Hevea</taxon>
    </lineage>
</organism>
<protein>
    <submittedName>
        <fullName evidence="7">Uncharacterized protein</fullName>
    </submittedName>
</protein>
<evidence type="ECO:0000256" key="4">
    <source>
        <dbReference type="ARBA" id="ARBA00022989"/>
    </source>
</evidence>
<evidence type="ECO:0000256" key="2">
    <source>
        <dbReference type="ARBA" id="ARBA00022448"/>
    </source>
</evidence>
<dbReference type="InterPro" id="IPR000425">
    <property type="entry name" value="MIP"/>
</dbReference>
<evidence type="ECO:0000256" key="6">
    <source>
        <dbReference type="SAM" id="Phobius"/>
    </source>
</evidence>
<dbReference type="Proteomes" id="UP000467840">
    <property type="component" value="Chromosome 12"/>
</dbReference>
<dbReference type="InterPro" id="IPR022357">
    <property type="entry name" value="MIP_CS"/>
</dbReference>
<evidence type="ECO:0000256" key="5">
    <source>
        <dbReference type="ARBA" id="ARBA00023136"/>
    </source>
</evidence>
<dbReference type="GO" id="GO:0015267">
    <property type="term" value="F:channel activity"/>
    <property type="evidence" value="ECO:0007669"/>
    <property type="project" value="InterPro"/>
</dbReference>
<dbReference type="EMBL" id="JAAGAX010000018">
    <property type="protein sequence ID" value="KAF2284139.1"/>
    <property type="molecule type" value="Genomic_DNA"/>
</dbReference>